<dbReference type="GO" id="GO:0051213">
    <property type="term" value="F:dioxygenase activity"/>
    <property type="evidence" value="ECO:0007669"/>
    <property type="project" value="UniProtKB-KW"/>
</dbReference>
<dbReference type="PANTHER" id="PTHR12918:SF1">
    <property type="entry name" value="CYSTEINE DIOXYGENASE TYPE 1"/>
    <property type="match status" value="1"/>
</dbReference>
<gene>
    <name evidence="6" type="ORF">F6X42_08480</name>
</gene>
<dbReference type="Pfam" id="PF05995">
    <property type="entry name" value="CDO_I"/>
    <property type="match status" value="1"/>
</dbReference>
<dbReference type="SUPFAM" id="SSF51182">
    <property type="entry name" value="RmlC-like cupins"/>
    <property type="match status" value="1"/>
</dbReference>
<evidence type="ECO:0000256" key="5">
    <source>
        <dbReference type="ARBA" id="ARBA00023004"/>
    </source>
</evidence>
<organism evidence="6 7">
    <name type="scientific">Paraburkholderia podalyriae</name>
    <dbReference type="NCBI Taxonomy" id="1938811"/>
    <lineage>
        <taxon>Bacteria</taxon>
        <taxon>Pseudomonadati</taxon>
        <taxon>Pseudomonadota</taxon>
        <taxon>Betaproteobacteria</taxon>
        <taxon>Burkholderiales</taxon>
        <taxon>Burkholderiaceae</taxon>
        <taxon>Paraburkholderia</taxon>
    </lineage>
</organism>
<dbReference type="Gene3D" id="2.60.120.10">
    <property type="entry name" value="Jelly Rolls"/>
    <property type="match status" value="1"/>
</dbReference>
<evidence type="ECO:0000256" key="2">
    <source>
        <dbReference type="ARBA" id="ARBA00022723"/>
    </source>
</evidence>
<comment type="caution">
    <text evidence="6">The sequence shown here is derived from an EMBL/GenBank/DDBJ whole genome shotgun (WGS) entry which is preliminary data.</text>
</comment>
<dbReference type="InterPro" id="IPR014710">
    <property type="entry name" value="RmlC-like_jellyroll"/>
</dbReference>
<comment type="similarity">
    <text evidence="1">Belongs to the cysteine dioxygenase family.</text>
</comment>
<keyword evidence="5" id="KW-0408">Iron</keyword>
<evidence type="ECO:0000313" key="7">
    <source>
        <dbReference type="Proteomes" id="UP000736373"/>
    </source>
</evidence>
<evidence type="ECO:0000256" key="4">
    <source>
        <dbReference type="ARBA" id="ARBA00023002"/>
    </source>
</evidence>
<dbReference type="Gene3D" id="1.20.5.440">
    <property type="entry name" value="ATP synthase delta/epsilon subunit, C-terminal domain"/>
    <property type="match status" value="1"/>
</dbReference>
<accession>A0ABR7PJU5</accession>
<keyword evidence="4" id="KW-0560">Oxidoreductase</keyword>
<protein>
    <submittedName>
        <fullName evidence="6">Cysteine dioxygenase</fullName>
    </submittedName>
</protein>
<dbReference type="RefSeq" id="WP_187633727.1">
    <property type="nucleotide sequence ID" value="NZ_VZQQ01000005.1"/>
</dbReference>
<proteinExistence type="inferred from homology"/>
<dbReference type="CDD" id="cd10548">
    <property type="entry name" value="cupin_CDO"/>
    <property type="match status" value="1"/>
</dbReference>
<evidence type="ECO:0000256" key="3">
    <source>
        <dbReference type="ARBA" id="ARBA00022964"/>
    </source>
</evidence>
<keyword evidence="3 6" id="KW-0223">Dioxygenase</keyword>
<keyword evidence="2" id="KW-0479">Metal-binding</keyword>
<keyword evidence="7" id="KW-1185">Reference proteome</keyword>
<evidence type="ECO:0000256" key="1">
    <source>
        <dbReference type="ARBA" id="ARBA00006622"/>
    </source>
</evidence>
<dbReference type="EMBL" id="VZQQ01000005">
    <property type="protein sequence ID" value="MBC8746644.1"/>
    <property type="molecule type" value="Genomic_DNA"/>
</dbReference>
<dbReference type="InterPro" id="IPR011051">
    <property type="entry name" value="RmlC_Cupin_sf"/>
</dbReference>
<name>A0ABR7PJU5_9BURK</name>
<reference evidence="6 7" key="1">
    <citation type="submission" date="2019-09" db="EMBL/GenBank/DDBJ databases">
        <title>Paraburkholderia podalyriae sp. nov., A South African Podalyria-associated rhizobium.</title>
        <authorList>
            <person name="Mavima L."/>
            <person name="Beukes C.W."/>
            <person name="Palmer M."/>
            <person name="De Meyer S.E."/>
            <person name="James E.K."/>
            <person name="Maluk M."/>
            <person name="Avontuur J.R."/>
            <person name="Chan W.Y."/>
            <person name="Venter S.N."/>
            <person name="Steenkamp E.T."/>
        </authorList>
    </citation>
    <scope>NUCLEOTIDE SEQUENCE [LARGE SCALE GENOMIC DNA]</scope>
    <source>
        <strain evidence="6 7">WC7.3b</strain>
    </source>
</reference>
<dbReference type="PANTHER" id="PTHR12918">
    <property type="entry name" value="CYSTEINE DIOXYGENASE"/>
    <property type="match status" value="1"/>
</dbReference>
<dbReference type="InterPro" id="IPR010300">
    <property type="entry name" value="CDO_1"/>
</dbReference>
<dbReference type="Proteomes" id="UP000736373">
    <property type="component" value="Unassembled WGS sequence"/>
</dbReference>
<sequence>MAIDKLRRFVGDIATLVDSGVNEAGLLEQGAHALRELIRVDDWLPDAYVQPSVERYQQFLLYADARERFSVVSFVWGPGQRTPIHDHTVWGLIGVLRGAEFAAPYARNGDGTLRQTGAEVRLEAGHVEAVSPGIGDIHRVRNAYDDRTSISIHVYGANIGAVRRSTYSPDGPPKPFISGYSNHTLPNLWDLGKEQHH</sequence>
<evidence type="ECO:0000313" key="6">
    <source>
        <dbReference type="EMBL" id="MBC8746644.1"/>
    </source>
</evidence>